<gene>
    <name evidence="4" type="primary">MV06</name>
    <name evidence="4" type="ORF">Mvrk_gpp06</name>
</gene>
<evidence type="ECO:0000259" key="3">
    <source>
        <dbReference type="Pfam" id="PF01541"/>
    </source>
</evidence>
<sequence>MEGRRIYKLHSTDHENVYYGSTKHPLNQRLSKHKADYKQWLVKGGTCTTSRVLFERAATPENVKIELMEEATELNYLERERYYIDNYKCVNKNIPSRTVKEYCKQYYQDNRDQLLEKIKEYNQTNKEKLRKKNICELCGGSFTHENKSHHLKSKKHQSALNREDL</sequence>
<name>A0A1L4BK84_9VIRU</name>
<dbReference type="Pfam" id="PF01541">
    <property type="entry name" value="GIY-YIG"/>
    <property type="match status" value="1"/>
</dbReference>
<feature type="domain" description="GIY-YIG" evidence="3">
    <location>
        <begin position="6"/>
        <end position="89"/>
    </location>
</feature>
<evidence type="ECO:0000313" key="4">
    <source>
        <dbReference type="EMBL" id="API81723.1"/>
    </source>
</evidence>
<evidence type="ECO:0000256" key="2">
    <source>
        <dbReference type="SAM" id="MobiDB-lite"/>
    </source>
</evidence>
<reference evidence="4" key="1">
    <citation type="journal article" date="2016" name="Nature">
        <title>Host genome integration and giant virus-induced reactivation of the virophage mavirus.</title>
        <authorList>
            <person name="Fischer M.G."/>
            <person name="Hackl T."/>
        </authorList>
    </citation>
    <scope>NUCLEOTIDE SEQUENCE [LARGE SCALE GENOMIC DNA]</scope>
    <source>
        <strain evidence="4">Endo_mavirus</strain>
    </source>
</reference>
<organism evidence="4">
    <name type="scientific">Cafeteriavirus-dependent mavirus</name>
    <dbReference type="NCBI Taxonomy" id="1932923"/>
    <lineage>
        <taxon>Viruses</taxon>
        <taxon>Varidnaviria</taxon>
        <taxon>Bamfordvirae</taxon>
        <taxon>Preplasmiviricota</taxon>
        <taxon>Polisuviricotina</taxon>
        <taxon>Virophaviricetes</taxon>
        <taxon>Lavidavirales</taxon>
        <taxon>Maviroviridae</taxon>
        <taxon>Mavirus</taxon>
        <taxon>Mavirus cafeteriae</taxon>
    </lineage>
</organism>
<dbReference type="InterPro" id="IPR000305">
    <property type="entry name" value="GIY-YIG_endonuc"/>
</dbReference>
<protein>
    <recommendedName>
        <fullName evidence="3">GIY-YIG domain-containing protein</fullName>
    </recommendedName>
</protein>
<feature type="compositionally biased region" description="Basic residues" evidence="2">
    <location>
        <begin position="147"/>
        <end position="157"/>
    </location>
</feature>
<feature type="region of interest" description="Disordered" evidence="2">
    <location>
        <begin position="146"/>
        <end position="165"/>
    </location>
</feature>
<feature type="coiled-coil region" evidence="1">
    <location>
        <begin position="104"/>
        <end position="131"/>
    </location>
</feature>
<evidence type="ECO:0000256" key="1">
    <source>
        <dbReference type="SAM" id="Coils"/>
    </source>
</evidence>
<proteinExistence type="predicted"/>
<dbReference type="EMBL" id="KU052222">
    <property type="protein sequence ID" value="API81723.1"/>
    <property type="molecule type" value="Genomic_DNA"/>
</dbReference>
<accession>A0A1L4BK84</accession>
<dbReference type="InterPro" id="IPR035901">
    <property type="entry name" value="GIY-YIG_endonuc_sf"/>
</dbReference>
<dbReference type="Gene3D" id="3.40.1440.10">
    <property type="entry name" value="GIY-YIG endonuclease"/>
    <property type="match status" value="1"/>
</dbReference>
<keyword evidence="1" id="KW-0175">Coiled coil</keyword>